<organism evidence="1 2">
    <name type="scientific">Leptospira interrogans str. 2002000626</name>
    <dbReference type="NCBI Taxonomy" id="996803"/>
    <lineage>
        <taxon>Bacteria</taxon>
        <taxon>Pseudomonadati</taxon>
        <taxon>Spirochaetota</taxon>
        <taxon>Spirochaetia</taxon>
        <taxon>Leptospirales</taxon>
        <taxon>Leptospiraceae</taxon>
        <taxon>Leptospira</taxon>
    </lineage>
</organism>
<evidence type="ECO:0000313" key="1">
    <source>
        <dbReference type="EMBL" id="EMY03191.1"/>
    </source>
</evidence>
<protein>
    <submittedName>
        <fullName evidence="1">PF07600 family protein</fullName>
    </submittedName>
</protein>
<dbReference type="EMBL" id="AFJL02000204">
    <property type="protein sequence ID" value="EMY03191.1"/>
    <property type="molecule type" value="Genomic_DNA"/>
</dbReference>
<name>A0A829D4G1_LEPIR</name>
<comment type="caution">
    <text evidence="1">The sequence shown here is derived from an EMBL/GenBank/DDBJ whole genome shotgun (WGS) entry which is preliminary data.</text>
</comment>
<gene>
    <name evidence="1" type="ORF">LEP1GSC029_0767</name>
</gene>
<sequence>MNVLLLNSDKKIQSALNEGVVGSDSLLIPLSYWNQLDKTQKKALSKKLPFLLKRYTKYISSLDRLYWRAGKIKYNWGVGELKKMTIHVHTGVWAVLGALAATHGVSRCYLFNYLLWLEEVGIGDSIENTMNRGVPQFHGNYRMIWNLNLRKNQISRELYFKPNPLKSKNKIFCQNLIYKKYNFKIL</sequence>
<dbReference type="AlphaFoldDB" id="A0A829D4G1"/>
<evidence type="ECO:0000313" key="2">
    <source>
        <dbReference type="Proteomes" id="UP000012329"/>
    </source>
</evidence>
<dbReference type="Proteomes" id="UP000012329">
    <property type="component" value="Unassembled WGS sequence"/>
</dbReference>
<accession>A0A829D4G1</accession>
<reference evidence="1 2" key="1">
    <citation type="submission" date="2013-02" db="EMBL/GenBank/DDBJ databases">
        <authorList>
            <person name="Harkins D.M."/>
            <person name="Durkin A.S."/>
            <person name="Brinkac L.M."/>
            <person name="Haft D.H."/>
            <person name="Selengut J.D."/>
            <person name="Sanka R."/>
            <person name="DePew J."/>
            <person name="Purushe J."/>
            <person name="Whelen A.C."/>
            <person name="Vinetz J.M."/>
            <person name="Sutton G.G."/>
            <person name="Nierman W.C."/>
            <person name="Fouts D.E."/>
        </authorList>
    </citation>
    <scope>NUCLEOTIDE SEQUENCE [LARGE SCALE GENOMIC DNA]</scope>
    <source>
        <strain evidence="1 2">2002000626</strain>
    </source>
</reference>
<dbReference type="InterPro" id="IPR011458">
    <property type="entry name" value="DUF1564"/>
</dbReference>
<dbReference type="Pfam" id="PF07600">
    <property type="entry name" value="DUF1564"/>
    <property type="match status" value="1"/>
</dbReference>
<proteinExistence type="predicted"/>